<dbReference type="SMART" id="SM00382">
    <property type="entry name" value="AAA"/>
    <property type="match status" value="1"/>
</dbReference>
<dbReference type="GO" id="GO:1903806">
    <property type="term" value="P:L-isoleucine import across plasma membrane"/>
    <property type="evidence" value="ECO:0007669"/>
    <property type="project" value="TreeGrafter"/>
</dbReference>
<keyword evidence="2" id="KW-0547">Nucleotide-binding</keyword>
<dbReference type="GO" id="GO:0042941">
    <property type="term" value="P:D-alanine transmembrane transport"/>
    <property type="evidence" value="ECO:0007669"/>
    <property type="project" value="TreeGrafter"/>
</dbReference>
<evidence type="ECO:0000313" key="6">
    <source>
        <dbReference type="Proteomes" id="UP000199125"/>
    </source>
</evidence>
<dbReference type="SUPFAM" id="SSF52540">
    <property type="entry name" value="P-loop containing nucleoside triphosphate hydrolases"/>
    <property type="match status" value="1"/>
</dbReference>
<dbReference type="GO" id="GO:0016887">
    <property type="term" value="F:ATP hydrolysis activity"/>
    <property type="evidence" value="ECO:0007669"/>
    <property type="project" value="InterPro"/>
</dbReference>
<dbReference type="EMBL" id="FNXG01000013">
    <property type="protein sequence ID" value="SEI13246.1"/>
    <property type="molecule type" value="Genomic_DNA"/>
</dbReference>
<dbReference type="GO" id="GO:0015192">
    <property type="term" value="F:L-phenylalanine transmembrane transporter activity"/>
    <property type="evidence" value="ECO:0007669"/>
    <property type="project" value="TreeGrafter"/>
</dbReference>
<dbReference type="Pfam" id="PF12399">
    <property type="entry name" value="BCA_ABC_TP_C"/>
    <property type="match status" value="1"/>
</dbReference>
<keyword evidence="1" id="KW-0813">Transport</keyword>
<dbReference type="GO" id="GO:0005886">
    <property type="term" value="C:plasma membrane"/>
    <property type="evidence" value="ECO:0007669"/>
    <property type="project" value="TreeGrafter"/>
</dbReference>
<evidence type="ECO:0000313" key="5">
    <source>
        <dbReference type="EMBL" id="SEI13246.1"/>
    </source>
</evidence>
<dbReference type="GO" id="GO:0015188">
    <property type="term" value="F:L-isoleucine transmembrane transporter activity"/>
    <property type="evidence" value="ECO:0007669"/>
    <property type="project" value="TreeGrafter"/>
</dbReference>
<accession>A0A1H6NIS0</accession>
<dbReference type="GO" id="GO:0015808">
    <property type="term" value="P:L-alanine transport"/>
    <property type="evidence" value="ECO:0007669"/>
    <property type="project" value="TreeGrafter"/>
</dbReference>
<proteinExistence type="predicted"/>
<dbReference type="InterPro" id="IPR027417">
    <property type="entry name" value="P-loop_NTPase"/>
</dbReference>
<dbReference type="InterPro" id="IPR032823">
    <property type="entry name" value="BCA_ABC_TP_C"/>
</dbReference>
<protein>
    <submittedName>
        <fullName evidence="5">Amino acid/amide ABC transporter ATP-binding protein 1, HAAT family (TC 3.A.1.4.-)</fullName>
    </submittedName>
</protein>
<keyword evidence="6" id="KW-1185">Reference proteome</keyword>
<dbReference type="AlphaFoldDB" id="A0A1H6NIS0"/>
<name>A0A1H6NIS0_9RHOB</name>
<dbReference type="GO" id="GO:0005304">
    <property type="term" value="F:L-valine transmembrane transporter activity"/>
    <property type="evidence" value="ECO:0007669"/>
    <property type="project" value="TreeGrafter"/>
</dbReference>
<sequence length="246" mass="27010">MAFLEITDATKKFGGFLAINAVTFCVERGARHAIIGPNGAGKTTLFNLISGLILPTTGSITLEGKRLAKKKPHEIVQIGMARSFQKVNVFPRKTAFENVQVALIASRKLQYNPFRGAAELFRDEIMELLEQVKLGADSERRAGELAHGKQKQLELAVALAAEPKILLLDEPTAGMSIAETLSSIALIRDIVQERGITLLFTEHDMNVVFEIASTISVLHHGEIIATGLPQEIRVNDDVQRIYLGRE</sequence>
<evidence type="ECO:0000259" key="4">
    <source>
        <dbReference type="PROSITE" id="PS50893"/>
    </source>
</evidence>
<dbReference type="STRING" id="65735.SAMN04488075_0071"/>
<dbReference type="GO" id="GO:1903805">
    <property type="term" value="P:L-valine import across plasma membrane"/>
    <property type="evidence" value="ECO:0007669"/>
    <property type="project" value="TreeGrafter"/>
</dbReference>
<dbReference type="Gene3D" id="3.40.50.300">
    <property type="entry name" value="P-loop containing nucleotide triphosphate hydrolases"/>
    <property type="match status" value="1"/>
</dbReference>
<dbReference type="CDD" id="cd03219">
    <property type="entry name" value="ABC_Mj1267_LivG_branched"/>
    <property type="match status" value="1"/>
</dbReference>
<dbReference type="InterPro" id="IPR003593">
    <property type="entry name" value="AAA+_ATPase"/>
</dbReference>
<reference evidence="6" key="1">
    <citation type="submission" date="2016-10" db="EMBL/GenBank/DDBJ databases">
        <authorList>
            <person name="Varghese N."/>
            <person name="Submissions S."/>
        </authorList>
    </citation>
    <scope>NUCLEOTIDE SEQUENCE [LARGE SCALE GENOMIC DNA]</scope>
    <source>
        <strain evidence="6">DSM 11593</strain>
    </source>
</reference>
<keyword evidence="3 5" id="KW-0067">ATP-binding</keyword>
<dbReference type="PANTHER" id="PTHR45772:SF7">
    <property type="entry name" value="AMINO ACID ABC TRANSPORTER ATP-BINDING PROTEIN"/>
    <property type="match status" value="1"/>
</dbReference>
<evidence type="ECO:0000256" key="1">
    <source>
        <dbReference type="ARBA" id="ARBA00022448"/>
    </source>
</evidence>
<dbReference type="InterPro" id="IPR003439">
    <property type="entry name" value="ABC_transporter-like_ATP-bd"/>
</dbReference>
<dbReference type="PANTHER" id="PTHR45772">
    <property type="entry name" value="CONSERVED COMPONENT OF ABC TRANSPORTER FOR NATURAL AMINO ACIDS-RELATED"/>
    <property type="match status" value="1"/>
</dbReference>
<evidence type="ECO:0000256" key="2">
    <source>
        <dbReference type="ARBA" id="ARBA00022741"/>
    </source>
</evidence>
<dbReference type="InterPro" id="IPR051120">
    <property type="entry name" value="ABC_AA/LPS_Transport"/>
</dbReference>
<dbReference type="Pfam" id="PF00005">
    <property type="entry name" value="ABC_tran"/>
    <property type="match status" value="1"/>
</dbReference>
<organism evidence="5 6">
    <name type="scientific">Paracoccus alkenifer</name>
    <dbReference type="NCBI Taxonomy" id="65735"/>
    <lineage>
        <taxon>Bacteria</taxon>
        <taxon>Pseudomonadati</taxon>
        <taxon>Pseudomonadota</taxon>
        <taxon>Alphaproteobacteria</taxon>
        <taxon>Rhodobacterales</taxon>
        <taxon>Paracoccaceae</taxon>
        <taxon>Paracoccus</taxon>
    </lineage>
</organism>
<dbReference type="GO" id="GO:0005524">
    <property type="term" value="F:ATP binding"/>
    <property type="evidence" value="ECO:0007669"/>
    <property type="project" value="UniProtKB-KW"/>
</dbReference>
<evidence type="ECO:0000256" key="3">
    <source>
        <dbReference type="ARBA" id="ARBA00022840"/>
    </source>
</evidence>
<dbReference type="Proteomes" id="UP000199125">
    <property type="component" value="Unassembled WGS sequence"/>
</dbReference>
<dbReference type="OrthoDB" id="9806149at2"/>
<dbReference type="RefSeq" id="WP_090849208.1">
    <property type="nucleotide sequence ID" value="NZ_FNXG01000013.1"/>
</dbReference>
<gene>
    <name evidence="5" type="ORF">SAMN04488075_0071</name>
</gene>
<feature type="domain" description="ABC transporter" evidence="4">
    <location>
        <begin position="4"/>
        <end position="245"/>
    </location>
</feature>
<dbReference type="PROSITE" id="PS50893">
    <property type="entry name" value="ABC_TRANSPORTER_2"/>
    <property type="match status" value="1"/>
</dbReference>